<gene>
    <name evidence="4" type="ORF">J2X98_003812</name>
</gene>
<reference evidence="4 5" key="1">
    <citation type="submission" date="2023-07" db="EMBL/GenBank/DDBJ databases">
        <title>Sorghum-associated microbial communities from plants grown in Nebraska, USA.</title>
        <authorList>
            <person name="Schachtman D."/>
        </authorList>
    </citation>
    <scope>NUCLEOTIDE SEQUENCE [LARGE SCALE GENOMIC DNA]</scope>
    <source>
        <strain evidence="4 5">CC222</strain>
    </source>
</reference>
<dbReference type="EC" id="2.1.1.171" evidence="4"/>
<evidence type="ECO:0000313" key="4">
    <source>
        <dbReference type="EMBL" id="MDP9890200.1"/>
    </source>
</evidence>
<evidence type="ECO:0000256" key="1">
    <source>
        <dbReference type="ARBA" id="ARBA00022603"/>
    </source>
</evidence>
<dbReference type="CDD" id="cd02440">
    <property type="entry name" value="AdoMet_MTases"/>
    <property type="match status" value="1"/>
</dbReference>
<organism evidence="4 5">
    <name type="scientific">Pseudarthrobacter enclensis</name>
    <dbReference type="NCBI Taxonomy" id="993070"/>
    <lineage>
        <taxon>Bacteria</taxon>
        <taxon>Bacillati</taxon>
        <taxon>Actinomycetota</taxon>
        <taxon>Actinomycetes</taxon>
        <taxon>Micrococcales</taxon>
        <taxon>Micrococcaceae</taxon>
        <taxon>Pseudarthrobacter</taxon>
    </lineage>
</organism>
<dbReference type="Gene3D" id="3.40.50.150">
    <property type="entry name" value="Vaccinia Virus protein VP39"/>
    <property type="match status" value="1"/>
</dbReference>
<protein>
    <submittedName>
        <fullName evidence="4">16S rRNA (Guanine966-N2)-methyltransferase</fullName>
        <ecNumber evidence="4">2.1.1.171</ecNumber>
    </submittedName>
</protein>
<sequence>MTRIIAGAAGGTPLTAVPGSLTRPTTDRVKEALFSRLDAFDVIAGSRVLDLYAGSGALGVESGSRGAHAVDLVESDAKASGVCQRNADLINGVLGRKAVTVHRSRVEPFLDRAGEAAAWDLVFLDPPYPLEEAGLSAVLGKLAEHLAPGAVVVVERSSRSPEPGWPDGLTRFAEKKYGETRLWFAEPFVPDAITPDDLADAAAVDAEESGAQGFSPRRGPGPLPPGRVQGGDRGQ</sequence>
<name>A0ABT9RZK8_9MICC</name>
<keyword evidence="5" id="KW-1185">Reference proteome</keyword>
<dbReference type="NCBIfam" id="TIGR00095">
    <property type="entry name" value="16S rRNA (guanine(966)-N(2))-methyltransferase RsmD"/>
    <property type="match status" value="1"/>
</dbReference>
<feature type="region of interest" description="Disordered" evidence="3">
    <location>
        <begin position="199"/>
        <end position="235"/>
    </location>
</feature>
<dbReference type="Pfam" id="PF03602">
    <property type="entry name" value="Cons_hypoth95"/>
    <property type="match status" value="1"/>
</dbReference>
<evidence type="ECO:0000256" key="3">
    <source>
        <dbReference type="SAM" id="MobiDB-lite"/>
    </source>
</evidence>
<dbReference type="SUPFAM" id="SSF53335">
    <property type="entry name" value="S-adenosyl-L-methionine-dependent methyltransferases"/>
    <property type="match status" value="1"/>
</dbReference>
<accession>A0ABT9RZK8</accession>
<dbReference type="GO" id="GO:0052913">
    <property type="term" value="F:16S rRNA (guanine(966)-N(2))-methyltransferase activity"/>
    <property type="evidence" value="ECO:0007669"/>
    <property type="project" value="UniProtKB-EC"/>
</dbReference>
<dbReference type="PANTHER" id="PTHR43542:SF1">
    <property type="entry name" value="METHYLTRANSFERASE"/>
    <property type="match status" value="1"/>
</dbReference>
<evidence type="ECO:0000313" key="5">
    <source>
        <dbReference type="Proteomes" id="UP001226577"/>
    </source>
</evidence>
<dbReference type="InterPro" id="IPR004398">
    <property type="entry name" value="RNA_MeTrfase_RsmD"/>
</dbReference>
<dbReference type="RefSeq" id="WP_307311186.1">
    <property type="nucleotide sequence ID" value="NZ_JAUSRE010000024.1"/>
</dbReference>
<dbReference type="EMBL" id="JAUSRE010000024">
    <property type="protein sequence ID" value="MDP9890200.1"/>
    <property type="molecule type" value="Genomic_DNA"/>
</dbReference>
<keyword evidence="2 4" id="KW-0808">Transferase</keyword>
<dbReference type="InterPro" id="IPR029063">
    <property type="entry name" value="SAM-dependent_MTases_sf"/>
</dbReference>
<dbReference type="PANTHER" id="PTHR43542">
    <property type="entry name" value="METHYLTRANSFERASE"/>
    <property type="match status" value="1"/>
</dbReference>
<comment type="caution">
    <text evidence="4">The sequence shown here is derived from an EMBL/GenBank/DDBJ whole genome shotgun (WGS) entry which is preliminary data.</text>
</comment>
<proteinExistence type="predicted"/>
<keyword evidence="1 4" id="KW-0489">Methyltransferase</keyword>
<dbReference type="Proteomes" id="UP001226577">
    <property type="component" value="Unassembled WGS sequence"/>
</dbReference>
<evidence type="ECO:0000256" key="2">
    <source>
        <dbReference type="ARBA" id="ARBA00022679"/>
    </source>
</evidence>